<evidence type="ECO:0000313" key="2">
    <source>
        <dbReference type="EMBL" id="OWP25391.1"/>
    </source>
</evidence>
<sequence>MEKWLFKIFDKIESVNKKISYFGMPYGTKIINHIRENTIGSIMLIIFVAIIFYNINKIFQKKYGHSIVVGTYLFLSPVGALLYGGKYWLEYAIRNNKIKWYPIGFILFFLSSTIFLVICIIIKIIKEKNLSGIFGLLLSTLCFLIFYEIAKDLLLLFLFFIILNALSGIFERKENTYIIEQRNDIVGPNF</sequence>
<reference evidence="2 3" key="1">
    <citation type="submission" date="2017-05" db="EMBL/GenBank/DDBJ databases">
        <title>Genome sequencing of Fusobacterium nucleatum subsp. polymorphum KCOM 1001 (=ChDC F119).</title>
        <authorList>
            <person name="Kook J.-K."/>
            <person name="Park S.-N."/>
            <person name="Lim Y.K."/>
            <person name="Roh H."/>
        </authorList>
    </citation>
    <scope>NUCLEOTIDE SEQUENCE [LARGE SCALE GENOMIC DNA]</scope>
    <source>
        <strain evidence="2 3">KCOM 1001</strain>
    </source>
</reference>
<feature type="transmembrane region" description="Helical" evidence="1">
    <location>
        <begin position="129"/>
        <end position="147"/>
    </location>
</feature>
<feature type="transmembrane region" description="Helical" evidence="1">
    <location>
        <begin position="100"/>
        <end position="122"/>
    </location>
</feature>
<gene>
    <name evidence="2" type="ORF">CA839_05330</name>
</gene>
<organism evidence="2 3">
    <name type="scientific">Fusobacterium nucleatum subsp. polymorphum</name>
    <name type="common">Fusobacterium polymorphum</name>
    <dbReference type="NCBI Taxonomy" id="76857"/>
    <lineage>
        <taxon>Bacteria</taxon>
        <taxon>Fusobacteriati</taxon>
        <taxon>Fusobacteriota</taxon>
        <taxon>Fusobacteriia</taxon>
        <taxon>Fusobacteriales</taxon>
        <taxon>Fusobacteriaceae</taxon>
        <taxon>Fusobacterium</taxon>
    </lineage>
</organism>
<feature type="transmembrane region" description="Helical" evidence="1">
    <location>
        <begin position="153"/>
        <end position="170"/>
    </location>
</feature>
<dbReference type="RefSeq" id="WP_088388512.1">
    <property type="nucleotide sequence ID" value="NZ_NHRT01000001.1"/>
</dbReference>
<keyword evidence="1" id="KW-0472">Membrane</keyword>
<dbReference type="EMBL" id="NHRT01000001">
    <property type="protein sequence ID" value="OWP25391.1"/>
    <property type="molecule type" value="Genomic_DNA"/>
</dbReference>
<protein>
    <submittedName>
        <fullName evidence="2">Uncharacterized protein</fullName>
    </submittedName>
</protein>
<keyword evidence="1" id="KW-1133">Transmembrane helix</keyword>
<accession>A0A246EHU7</accession>
<feature type="transmembrane region" description="Helical" evidence="1">
    <location>
        <begin position="38"/>
        <end position="55"/>
    </location>
</feature>
<feature type="transmembrane region" description="Helical" evidence="1">
    <location>
        <begin position="67"/>
        <end position="88"/>
    </location>
</feature>
<keyword evidence="1" id="KW-0812">Transmembrane</keyword>
<comment type="caution">
    <text evidence="2">The sequence shown here is derived from an EMBL/GenBank/DDBJ whole genome shotgun (WGS) entry which is preliminary data.</text>
</comment>
<dbReference type="AlphaFoldDB" id="A0A246EHU7"/>
<evidence type="ECO:0000256" key="1">
    <source>
        <dbReference type="SAM" id="Phobius"/>
    </source>
</evidence>
<evidence type="ECO:0000313" key="3">
    <source>
        <dbReference type="Proteomes" id="UP000197470"/>
    </source>
</evidence>
<proteinExistence type="predicted"/>
<dbReference type="Proteomes" id="UP000197470">
    <property type="component" value="Unassembled WGS sequence"/>
</dbReference>
<name>A0A246EHU7_FUSNP</name>